<organism evidence="1">
    <name type="scientific">Collimonas fungivorans</name>
    <dbReference type="NCBI Taxonomy" id="158899"/>
    <lineage>
        <taxon>Bacteria</taxon>
        <taxon>Pseudomonadati</taxon>
        <taxon>Pseudomonadota</taxon>
        <taxon>Betaproteobacteria</taxon>
        <taxon>Burkholderiales</taxon>
        <taxon>Oxalobacteraceae</taxon>
        <taxon>Collimonas</taxon>
    </lineage>
</organism>
<dbReference type="EMBL" id="CP013232">
    <property type="protein sequence ID" value="AMO95448.1"/>
    <property type="molecule type" value="Genomic_DNA"/>
</dbReference>
<protein>
    <submittedName>
        <fullName evidence="1">Uncharacterized protein</fullName>
    </submittedName>
</protein>
<proteinExistence type="predicted"/>
<evidence type="ECO:0000313" key="2">
    <source>
        <dbReference type="Proteomes" id="UP000072421"/>
    </source>
</evidence>
<name>A0A127PCC9_9BURK</name>
<accession>A0A127PCC9</accession>
<dbReference type="Proteomes" id="UP000072421">
    <property type="component" value="Chromosome"/>
</dbReference>
<dbReference type="AlphaFoldDB" id="A0A127PCC9"/>
<dbReference type="PATRIC" id="fig|158899.10.peg.2772"/>
<sequence>MAVGWCLLLCTSVYAADKWKSVEGLMLDGVPDNWQQTRLADEIEVNGLPMLIYEIEGRSRCAKRR</sequence>
<reference evidence="1 2" key="1">
    <citation type="submission" date="2015-11" db="EMBL/GenBank/DDBJ databases">
        <title>Exploring the genomic traits of fungus-feeding bacterial genus Collimonas.</title>
        <authorList>
            <person name="Song C."/>
            <person name="Schmidt R."/>
            <person name="de Jager V."/>
            <person name="Krzyzanowska D."/>
            <person name="Jongedijk E."/>
            <person name="Cankar K."/>
            <person name="Beekwilder J."/>
            <person name="van Veen A."/>
            <person name="de Boer W."/>
            <person name="van Veen J.A."/>
            <person name="Garbeva P."/>
        </authorList>
    </citation>
    <scope>NUCLEOTIDE SEQUENCE [LARGE SCALE GENOMIC DNA]</scope>
    <source>
        <strain evidence="1 2">Ter6</strain>
    </source>
</reference>
<evidence type="ECO:0000313" key="1">
    <source>
        <dbReference type="EMBL" id="AMO95448.1"/>
    </source>
</evidence>
<gene>
    <name evidence="1" type="ORF">CFter6_2780</name>
</gene>